<dbReference type="GO" id="GO:0005634">
    <property type="term" value="C:nucleus"/>
    <property type="evidence" value="ECO:0007669"/>
    <property type="project" value="TreeGrafter"/>
</dbReference>
<evidence type="ECO:0000256" key="1">
    <source>
        <dbReference type="ARBA" id="ARBA00022574"/>
    </source>
</evidence>
<accession>U7PLY2</accession>
<dbReference type="PROSITE" id="PS00678">
    <property type="entry name" value="WD_REPEATS_1"/>
    <property type="match status" value="1"/>
</dbReference>
<dbReference type="PROSITE" id="PS50294">
    <property type="entry name" value="WD_REPEATS_REGION"/>
    <property type="match status" value="1"/>
</dbReference>
<dbReference type="AlphaFoldDB" id="U7PLY2"/>
<dbReference type="OrthoDB" id="10251741at2759"/>
<dbReference type="InterPro" id="IPR051510">
    <property type="entry name" value="SKI8"/>
</dbReference>
<evidence type="ECO:0000313" key="5">
    <source>
        <dbReference type="Proteomes" id="UP000018087"/>
    </source>
</evidence>
<protein>
    <submittedName>
        <fullName evidence="4">Uncharacterized protein</fullName>
    </submittedName>
</protein>
<dbReference type="SMART" id="SM00320">
    <property type="entry name" value="WD40"/>
    <property type="match status" value="7"/>
</dbReference>
<dbReference type="Proteomes" id="UP000018087">
    <property type="component" value="Unassembled WGS sequence"/>
</dbReference>
<keyword evidence="5" id="KW-1185">Reference proteome</keyword>
<dbReference type="eggNOG" id="KOG4155">
    <property type="taxonomic scope" value="Eukaryota"/>
</dbReference>
<dbReference type="eggNOG" id="KOG4080">
    <property type="taxonomic scope" value="Eukaryota"/>
</dbReference>
<dbReference type="PANTHER" id="PTHR44090">
    <property type="entry name" value="WD REPEAT-CONTAINING PROTEIN 61"/>
    <property type="match status" value="1"/>
</dbReference>
<dbReference type="SUPFAM" id="SSF50978">
    <property type="entry name" value="WD40 repeat-like"/>
    <property type="match status" value="1"/>
</dbReference>
<evidence type="ECO:0000313" key="4">
    <source>
        <dbReference type="EMBL" id="ERS96577.1"/>
    </source>
</evidence>
<dbReference type="PANTHER" id="PTHR44090:SF1">
    <property type="entry name" value="SUPERKILLER COMPLEX PROTEIN 8"/>
    <property type="match status" value="1"/>
</dbReference>
<dbReference type="InterPro" id="IPR015943">
    <property type="entry name" value="WD40/YVTN_repeat-like_dom_sf"/>
</dbReference>
<organism evidence="4 5">
    <name type="scientific">Sporothrix schenckii (strain ATCC 58251 / de Perez 2211183)</name>
    <name type="common">Rose-picker's disease fungus</name>
    <dbReference type="NCBI Taxonomy" id="1391915"/>
    <lineage>
        <taxon>Eukaryota</taxon>
        <taxon>Fungi</taxon>
        <taxon>Dikarya</taxon>
        <taxon>Ascomycota</taxon>
        <taxon>Pezizomycotina</taxon>
        <taxon>Sordariomycetes</taxon>
        <taxon>Sordariomycetidae</taxon>
        <taxon>Ophiostomatales</taxon>
        <taxon>Ophiostomataceae</taxon>
        <taxon>Sporothrix</taxon>
    </lineage>
</organism>
<dbReference type="InterPro" id="IPR019775">
    <property type="entry name" value="WD40_repeat_CS"/>
</dbReference>
<evidence type="ECO:0000256" key="2">
    <source>
        <dbReference type="ARBA" id="ARBA00022737"/>
    </source>
</evidence>
<name>U7PLY2_SPOS1</name>
<sequence>MAVAAVPFRAGSTSFLPRLFALSPSMSSPFRSTLASRSLISSRTVRIASLFAHRLAAATPLLPAISLSLPSLPSLLGDIWESILRAVPKKKTSHSKKRSRQMAGKALKDSKQFYIAKAVDNAHETDIFSIAVTPNSVISGSGASTLRIHSTTTPDFPIAQSIDVAHKLGCHHVTTAKGGSGQVACSAGFGGEVNVWRRSEAGDWTLDTTLRPSDLIAGNKGGAPGTQEGAPAAAITKTDKTTDAWALALSKNEQYLAYTTHDGRVGVWDLQARAQLLVYSSHNRATSSFAMAVDLSQDGKYTAAGYQSGSVNVFNNDQSKLVYTLPGLAKPVRAVAFSPLGKRLAAGGDAGVISLYDMKHGEPVGNLTPPGSTTSSSAVWVMSLDFSASGEYLLAGYMDGKVRVWNVELGTCVATNGETEMSALWSVKWLPPKSERPGADTESFCTAGADRRLTFYREAGSNPII</sequence>
<feature type="repeat" description="WD" evidence="3">
    <location>
        <begin position="325"/>
        <end position="366"/>
    </location>
</feature>
<feature type="repeat" description="WD" evidence="3">
    <location>
        <begin position="374"/>
        <end position="415"/>
    </location>
</feature>
<dbReference type="Pfam" id="PF00400">
    <property type="entry name" value="WD40"/>
    <property type="match status" value="2"/>
</dbReference>
<dbReference type="PROSITE" id="PS50082">
    <property type="entry name" value="WD_REPEATS_2"/>
    <property type="match status" value="2"/>
</dbReference>
<dbReference type="InterPro" id="IPR036322">
    <property type="entry name" value="WD40_repeat_dom_sf"/>
</dbReference>
<proteinExistence type="predicted"/>
<dbReference type="InterPro" id="IPR001680">
    <property type="entry name" value="WD40_rpt"/>
</dbReference>
<dbReference type="HOGENOM" id="CLU_000288_57_11_1"/>
<gene>
    <name evidence="4" type="ORF">HMPREF1624_06784</name>
</gene>
<dbReference type="Gene3D" id="2.130.10.10">
    <property type="entry name" value="YVTN repeat-like/Quinoprotein amine dehydrogenase"/>
    <property type="match status" value="1"/>
</dbReference>
<keyword evidence="2" id="KW-0677">Repeat</keyword>
<evidence type="ECO:0000256" key="3">
    <source>
        <dbReference type="PROSITE-ProRule" id="PRU00221"/>
    </source>
</evidence>
<dbReference type="EMBL" id="KI440849">
    <property type="protein sequence ID" value="ERS96577.1"/>
    <property type="molecule type" value="Genomic_DNA"/>
</dbReference>
<keyword evidence="1 3" id="KW-0853">WD repeat</keyword>
<dbReference type="STRING" id="1391915.U7PLY2"/>
<dbReference type="GO" id="GO:0032991">
    <property type="term" value="C:protein-containing complex"/>
    <property type="evidence" value="ECO:0007669"/>
    <property type="project" value="UniProtKB-ARBA"/>
</dbReference>
<reference evidence="5" key="1">
    <citation type="journal article" date="2014" name="Genome Announc.">
        <title>Genome sequence of the pathogenic fungus Sporothrix schenckii (ATCC 58251).</title>
        <authorList>
            <person name="Cuomo C.A."/>
            <person name="Rodriguez-Del Valle N."/>
            <person name="Perez-Sanchez L."/>
            <person name="Abouelleil A."/>
            <person name="Goldberg J."/>
            <person name="Young S."/>
            <person name="Zeng Q."/>
            <person name="Birren B.W."/>
        </authorList>
    </citation>
    <scope>NUCLEOTIDE SEQUENCE [LARGE SCALE GENOMIC DNA]</scope>
    <source>
        <strain evidence="5">ATCC 58251 / de Perez 2211183</strain>
    </source>
</reference>